<dbReference type="InterPro" id="IPR016193">
    <property type="entry name" value="Cytidine_deaminase-like"/>
</dbReference>
<evidence type="ECO:0000256" key="9">
    <source>
        <dbReference type="ARBA" id="ARBA00071582"/>
    </source>
</evidence>
<dbReference type="GO" id="GO:0009165">
    <property type="term" value="P:nucleotide biosynthetic process"/>
    <property type="evidence" value="ECO:0007669"/>
    <property type="project" value="UniProtKB-KW"/>
</dbReference>
<dbReference type="FunCoup" id="A0A1E5RND4">
    <property type="interactions" value="73"/>
</dbReference>
<keyword evidence="4" id="KW-0545">Nucleotide biosynthesis</keyword>
<evidence type="ECO:0000313" key="11">
    <source>
        <dbReference type="EMBL" id="OEJ88397.1"/>
    </source>
</evidence>
<dbReference type="OrthoDB" id="6710946at2759"/>
<evidence type="ECO:0000256" key="5">
    <source>
        <dbReference type="ARBA" id="ARBA00022801"/>
    </source>
</evidence>
<dbReference type="InParanoid" id="A0A1E5RND4"/>
<dbReference type="InterPro" id="IPR015517">
    <property type="entry name" value="dCMP_deaminase-rel"/>
</dbReference>
<dbReference type="InterPro" id="IPR035105">
    <property type="entry name" value="Deoxycytidylate_deaminase_dom"/>
</dbReference>
<name>A0A1E5RND4_9ASCO</name>
<proteinExistence type="inferred from homology"/>
<dbReference type="Proteomes" id="UP000095728">
    <property type="component" value="Unassembled WGS sequence"/>
</dbReference>
<gene>
    <name evidence="11" type="ORF">AWRI3579_g661</name>
</gene>
<evidence type="ECO:0000256" key="1">
    <source>
        <dbReference type="ARBA" id="ARBA00001947"/>
    </source>
</evidence>
<evidence type="ECO:0000256" key="3">
    <source>
        <dbReference type="ARBA" id="ARBA00022723"/>
    </source>
</evidence>
<dbReference type="CDD" id="cd01286">
    <property type="entry name" value="deoxycytidylate_deaminase"/>
    <property type="match status" value="1"/>
</dbReference>
<dbReference type="EC" id="3.5.4.12" evidence="7"/>
<dbReference type="FunFam" id="3.40.140.10:FF:000035">
    <property type="entry name" value="dCMP deaminase"/>
    <property type="match status" value="1"/>
</dbReference>
<protein>
    <recommendedName>
        <fullName evidence="9">Deoxycytidylate deaminase</fullName>
        <ecNumber evidence="7">3.5.4.12</ecNumber>
    </recommendedName>
    <alternativeName>
        <fullName evidence="8">dCMP deaminase</fullName>
    </alternativeName>
</protein>
<evidence type="ECO:0000256" key="7">
    <source>
        <dbReference type="ARBA" id="ARBA00038938"/>
    </source>
</evidence>
<keyword evidence="5" id="KW-0378">Hydrolase</keyword>
<comment type="similarity">
    <text evidence="2">Belongs to the cytidine and deoxycytidylate deaminase family.</text>
</comment>
<dbReference type="GO" id="GO:0004132">
    <property type="term" value="F:dCMP deaminase activity"/>
    <property type="evidence" value="ECO:0007669"/>
    <property type="project" value="UniProtKB-EC"/>
</dbReference>
<keyword evidence="3" id="KW-0479">Metal-binding</keyword>
<organism evidence="11 12">
    <name type="scientific">Hanseniaspora osmophila</name>
    <dbReference type="NCBI Taxonomy" id="56408"/>
    <lineage>
        <taxon>Eukaryota</taxon>
        <taxon>Fungi</taxon>
        <taxon>Dikarya</taxon>
        <taxon>Ascomycota</taxon>
        <taxon>Saccharomycotina</taxon>
        <taxon>Saccharomycetes</taxon>
        <taxon>Saccharomycodales</taxon>
        <taxon>Saccharomycodaceae</taxon>
        <taxon>Hanseniaspora</taxon>
    </lineage>
</organism>
<dbReference type="PROSITE" id="PS51747">
    <property type="entry name" value="CYT_DCMP_DEAMINASES_2"/>
    <property type="match status" value="1"/>
</dbReference>
<sequence>MLLWCTTDYIGDEQARNNLLMDVLQQKFGLSKLSYIHDQKNQAHHTSHTESNGNTHEKEERVNSIRFASFTLLLDYVTVNYDKLFVIEDVYSLNDLKLLRKRPFFCHIHVDLPLNLRYELYKQNFAKPNHAEQSLPLIADFQQTLSNADSANNGKHNFENVQLDFPSFVNKDSYYHTTRKVLLLQHYDALLSCVPNFLTSPYLSTNAQDIAVVFSNFSMQVEKLLRNSKFFNCPKGAPPLRPSWDQYFMKLANLAASRSNCMKRKVGCCIVQDSRIIATGYNGTPRHLKNCFDGGCERCNSGNSKNLHTCLCLHAEENALLEAGRSRIAEKDCILYCDTCPCVTCSVKIVQTGITEVVYSQSYNMDEQSFKIFQEGHVKVRQYKHQDSDTLLYQVFENSYKECF</sequence>
<evidence type="ECO:0000256" key="8">
    <source>
        <dbReference type="ARBA" id="ARBA00041763"/>
    </source>
</evidence>
<dbReference type="Gene3D" id="3.40.140.10">
    <property type="entry name" value="Cytidine Deaminase, domain 2"/>
    <property type="match status" value="1"/>
</dbReference>
<keyword evidence="6" id="KW-0862">Zinc</keyword>
<evidence type="ECO:0000256" key="6">
    <source>
        <dbReference type="ARBA" id="ARBA00022833"/>
    </source>
</evidence>
<dbReference type="Pfam" id="PF00383">
    <property type="entry name" value="dCMP_cyt_deam_1"/>
    <property type="match status" value="1"/>
</dbReference>
<dbReference type="GO" id="GO:0005737">
    <property type="term" value="C:cytoplasm"/>
    <property type="evidence" value="ECO:0007669"/>
    <property type="project" value="TreeGrafter"/>
</dbReference>
<evidence type="ECO:0000256" key="4">
    <source>
        <dbReference type="ARBA" id="ARBA00022727"/>
    </source>
</evidence>
<comment type="cofactor">
    <cofactor evidence="1">
        <name>Zn(2+)</name>
        <dbReference type="ChEBI" id="CHEBI:29105"/>
    </cofactor>
</comment>
<dbReference type="PANTHER" id="PTHR11086:SF18">
    <property type="entry name" value="DEOXYCYTIDYLATE DEAMINASE"/>
    <property type="match status" value="1"/>
</dbReference>
<dbReference type="SUPFAM" id="SSF53927">
    <property type="entry name" value="Cytidine deaminase-like"/>
    <property type="match status" value="1"/>
</dbReference>
<evidence type="ECO:0000313" key="12">
    <source>
        <dbReference type="Proteomes" id="UP000095728"/>
    </source>
</evidence>
<accession>A0A1E5RND4</accession>
<comment type="caution">
    <text evidence="11">The sequence shown here is derived from an EMBL/GenBank/DDBJ whole genome shotgun (WGS) entry which is preliminary data.</text>
</comment>
<evidence type="ECO:0000256" key="2">
    <source>
        <dbReference type="ARBA" id="ARBA00006576"/>
    </source>
</evidence>
<dbReference type="STRING" id="56408.A0A1E5RND4"/>
<keyword evidence="12" id="KW-1185">Reference proteome</keyword>
<dbReference type="PANTHER" id="PTHR11086">
    <property type="entry name" value="DEOXYCYTIDYLATE DEAMINASE-RELATED"/>
    <property type="match status" value="1"/>
</dbReference>
<dbReference type="InterPro" id="IPR002125">
    <property type="entry name" value="CMP_dCMP_dom"/>
</dbReference>
<feature type="domain" description="CMP/dCMP-type deaminase" evidence="10">
    <location>
        <begin position="243"/>
        <end position="373"/>
    </location>
</feature>
<dbReference type="PROSITE" id="PS00903">
    <property type="entry name" value="CYT_DCMP_DEAMINASES_1"/>
    <property type="match status" value="1"/>
</dbReference>
<dbReference type="InterPro" id="IPR016192">
    <property type="entry name" value="APOBEC/CMP_deaminase_Zn-bd"/>
</dbReference>
<dbReference type="EMBL" id="LPNM01000005">
    <property type="protein sequence ID" value="OEJ88397.1"/>
    <property type="molecule type" value="Genomic_DNA"/>
</dbReference>
<reference evidence="12" key="1">
    <citation type="journal article" date="2016" name="Genome Announc.">
        <title>Genome sequences of three species of Hanseniaspora isolated from spontaneous wine fermentations.</title>
        <authorList>
            <person name="Sternes P.R."/>
            <person name="Lee D."/>
            <person name="Kutyna D.R."/>
            <person name="Borneman A.R."/>
        </authorList>
    </citation>
    <scope>NUCLEOTIDE SEQUENCE [LARGE SCALE GENOMIC DNA]</scope>
    <source>
        <strain evidence="12">AWRI3579</strain>
    </source>
</reference>
<evidence type="ECO:0000259" key="10">
    <source>
        <dbReference type="PROSITE" id="PS51747"/>
    </source>
</evidence>
<dbReference type="GO" id="GO:0008270">
    <property type="term" value="F:zinc ion binding"/>
    <property type="evidence" value="ECO:0007669"/>
    <property type="project" value="InterPro"/>
</dbReference>
<dbReference type="AlphaFoldDB" id="A0A1E5RND4"/>